<organism evidence="8 9">
    <name type="scientific">Neolamprologus brichardi</name>
    <name type="common">Fairy cichlid</name>
    <name type="synonym">Lamprologus brichardi</name>
    <dbReference type="NCBI Taxonomy" id="32507"/>
    <lineage>
        <taxon>Eukaryota</taxon>
        <taxon>Metazoa</taxon>
        <taxon>Chordata</taxon>
        <taxon>Craniata</taxon>
        <taxon>Vertebrata</taxon>
        <taxon>Euteleostomi</taxon>
        <taxon>Actinopterygii</taxon>
        <taxon>Neopterygii</taxon>
        <taxon>Teleostei</taxon>
        <taxon>Neoteleostei</taxon>
        <taxon>Acanthomorphata</taxon>
        <taxon>Ovalentaria</taxon>
        <taxon>Cichlomorphae</taxon>
        <taxon>Cichliformes</taxon>
        <taxon>Cichlidae</taxon>
        <taxon>African cichlids</taxon>
        <taxon>Pseudocrenilabrinae</taxon>
        <taxon>Lamprologini</taxon>
        <taxon>Neolamprologus</taxon>
    </lineage>
</organism>
<dbReference type="GeneTree" id="ENSGT00510000048283"/>
<evidence type="ECO:0000256" key="5">
    <source>
        <dbReference type="ARBA" id="ARBA00093776"/>
    </source>
</evidence>
<keyword evidence="4 7" id="KW-0472">Membrane</keyword>
<protein>
    <submittedName>
        <fullName evidence="8">Zgc:153018</fullName>
    </submittedName>
</protein>
<feature type="region of interest" description="Disordered" evidence="6">
    <location>
        <begin position="205"/>
        <end position="224"/>
    </location>
</feature>
<evidence type="ECO:0000256" key="1">
    <source>
        <dbReference type="ARBA" id="ARBA00004141"/>
    </source>
</evidence>
<proteinExistence type="inferred from homology"/>
<sequence>MAGHSPSECFGRLQNSWFPLPQHVFQVLRQQNSCKPPQYHHILLELRLSWLTYKLVQIVWFLAYVLYFHVSSALCVSDGHLSLSLFLPSTLFSSFLTVLLSVCVFFLSGGASVILSLGLSSWCDVVTENDTQPFSCAESQSVPLYLDVDTSSFFTELSLAQASLWLVTALWLVHSILAFLRLYHSHSQHISGPCLHREKEMLLGHSPSDSGSPSPPPVTPILSV</sequence>
<feature type="transmembrane region" description="Helical" evidence="7">
    <location>
        <begin position="162"/>
        <end position="183"/>
    </location>
</feature>
<reference evidence="8" key="1">
    <citation type="submission" date="2025-08" db="UniProtKB">
        <authorList>
            <consortium name="Ensembl"/>
        </authorList>
    </citation>
    <scope>IDENTIFICATION</scope>
</reference>
<dbReference type="AlphaFoldDB" id="A0A3Q4FXS3"/>
<dbReference type="Proteomes" id="UP000261580">
    <property type="component" value="Unassembled WGS sequence"/>
</dbReference>
<feature type="compositionally biased region" description="Pro residues" evidence="6">
    <location>
        <begin position="213"/>
        <end position="224"/>
    </location>
</feature>
<dbReference type="Ensembl" id="ENSNBRT00000000473.1">
    <property type="protein sequence ID" value="ENSNBRP00000000436.1"/>
    <property type="gene ID" value="ENSNBRG00000000402.1"/>
</dbReference>
<accession>A0A3Q4FXS3</accession>
<evidence type="ECO:0000313" key="9">
    <source>
        <dbReference type="Proteomes" id="UP000261580"/>
    </source>
</evidence>
<evidence type="ECO:0000256" key="7">
    <source>
        <dbReference type="SAM" id="Phobius"/>
    </source>
</evidence>
<comment type="subcellular location">
    <subcellularLocation>
        <location evidence="1">Membrane</location>
        <topology evidence="1">Multi-pass membrane protein</topology>
    </subcellularLocation>
</comment>
<feature type="transmembrane region" description="Helical" evidence="7">
    <location>
        <begin position="83"/>
        <end position="107"/>
    </location>
</feature>
<keyword evidence="3 7" id="KW-1133">Transmembrane helix</keyword>
<dbReference type="PANTHER" id="PTHR31872">
    <property type="entry name" value="TRANSMEMBRANE PROTEIN 179"/>
    <property type="match status" value="1"/>
</dbReference>
<reference evidence="8" key="2">
    <citation type="submission" date="2025-09" db="UniProtKB">
        <authorList>
            <consortium name="Ensembl"/>
        </authorList>
    </citation>
    <scope>IDENTIFICATION</scope>
</reference>
<dbReference type="PANTHER" id="PTHR31872:SF6">
    <property type="entry name" value="TRANSMEMBRANE PROTEIN 179"/>
    <property type="match status" value="1"/>
</dbReference>
<name>A0A3Q4FXS3_NEOBR</name>
<keyword evidence="2 7" id="KW-0812">Transmembrane</keyword>
<dbReference type="InterPro" id="IPR029673">
    <property type="entry name" value="TMEM179"/>
</dbReference>
<dbReference type="STRING" id="32507.ENSNBRP00000000436"/>
<dbReference type="InterPro" id="IPR059010">
    <property type="entry name" value="TMEM179-179B"/>
</dbReference>
<comment type="similarity">
    <text evidence="5">Belongs to the TMEM179 family.</text>
</comment>
<dbReference type="Bgee" id="ENSNBRG00000000402">
    <property type="expression patterns" value="Expressed in camera-type eye and 6 other cell types or tissues"/>
</dbReference>
<evidence type="ECO:0000256" key="2">
    <source>
        <dbReference type="ARBA" id="ARBA00022692"/>
    </source>
</evidence>
<evidence type="ECO:0000256" key="3">
    <source>
        <dbReference type="ARBA" id="ARBA00022989"/>
    </source>
</evidence>
<evidence type="ECO:0000256" key="4">
    <source>
        <dbReference type="ARBA" id="ARBA00023136"/>
    </source>
</evidence>
<keyword evidence="9" id="KW-1185">Reference proteome</keyword>
<evidence type="ECO:0000256" key="6">
    <source>
        <dbReference type="SAM" id="MobiDB-lite"/>
    </source>
</evidence>
<evidence type="ECO:0000313" key="8">
    <source>
        <dbReference type="Ensembl" id="ENSNBRP00000000436.1"/>
    </source>
</evidence>
<dbReference type="Pfam" id="PF26158">
    <property type="entry name" value="Claudin_TMEM179-179B"/>
    <property type="match status" value="1"/>
</dbReference>
<feature type="transmembrane region" description="Helical" evidence="7">
    <location>
        <begin position="55"/>
        <end position="76"/>
    </location>
</feature>